<dbReference type="GO" id="GO:0007059">
    <property type="term" value="P:chromosome segregation"/>
    <property type="evidence" value="ECO:0007669"/>
    <property type="project" value="UniProtKB-UniRule"/>
</dbReference>
<evidence type="ECO:0000313" key="4">
    <source>
        <dbReference type="EMBL" id="EKE84305.1"/>
    </source>
</evidence>
<keyword evidence="2" id="KW-0131">Cell cycle</keyword>
<sequence>MNSEVIGKPQLEQGTVKQAADPHAAQQPLPLGFVRGEPVIERPQDLYIPPHALEVILESFSGPMDLLLYLIRKQKLDILDLPVFDITKQYVSYVEMMHELNLELAADYLVMAAMLAEIKSRLLLPKPAHSDDDDELDPRAELVRRLQEYEAIREGAQHLEQLPQRGRDVFVAHISSDAKAQLKVVPPEVSLQELALAFSDVLRQLDLHAHHQIQRENLSTRARMSAVLERLEQQRYVAFAQLFTRAEGRAGVVVSFLAILELVRESLIELLYVDGQQHLHVTLKSAATVPEDAHEAE</sequence>
<gene>
    <name evidence="2" type="primary">scpA</name>
    <name evidence="4" type="ORF">A10D4_06436</name>
</gene>
<dbReference type="GO" id="GO:0005737">
    <property type="term" value="C:cytoplasm"/>
    <property type="evidence" value="ECO:0007669"/>
    <property type="project" value="UniProtKB-SubCell"/>
</dbReference>
<dbReference type="STRING" id="740709.A10D4_06436"/>
<dbReference type="eggNOG" id="COG1354">
    <property type="taxonomic scope" value="Bacteria"/>
</dbReference>
<evidence type="ECO:0000256" key="1">
    <source>
        <dbReference type="ARBA" id="ARBA00044777"/>
    </source>
</evidence>
<evidence type="ECO:0000256" key="2">
    <source>
        <dbReference type="HAMAP-Rule" id="MF_01805"/>
    </source>
</evidence>
<dbReference type="EMBL" id="AMRG01000006">
    <property type="protein sequence ID" value="EKE84305.1"/>
    <property type="molecule type" value="Genomic_DNA"/>
</dbReference>
<dbReference type="AlphaFoldDB" id="K2L330"/>
<dbReference type="OrthoDB" id="9811016at2"/>
<dbReference type="InterPro" id="IPR003768">
    <property type="entry name" value="ScpA"/>
</dbReference>
<dbReference type="Proteomes" id="UP000014115">
    <property type="component" value="Unassembled WGS sequence"/>
</dbReference>
<dbReference type="HAMAP" id="MF_01805">
    <property type="entry name" value="ScpA"/>
    <property type="match status" value="1"/>
</dbReference>
<comment type="subunit">
    <text evidence="2">Component of a cohesin-like complex composed of ScpA, ScpB and the Smc homodimer, in which ScpA and ScpB bind to the head domain of Smc. The presence of the three proteins is required for the association of the complex with DNA.</text>
</comment>
<name>K2L330_9GAMM</name>
<proteinExistence type="inferred from homology"/>
<dbReference type="PATRIC" id="fig|740709.3.peg.1313"/>
<evidence type="ECO:0000256" key="3">
    <source>
        <dbReference type="SAM" id="MobiDB-lite"/>
    </source>
</evidence>
<dbReference type="PANTHER" id="PTHR33969:SF2">
    <property type="entry name" value="SEGREGATION AND CONDENSATION PROTEIN A"/>
    <property type="match status" value="1"/>
</dbReference>
<accession>K2L330</accession>
<dbReference type="Gene3D" id="6.10.250.2410">
    <property type="match status" value="1"/>
</dbReference>
<dbReference type="GO" id="GO:0006260">
    <property type="term" value="P:DNA replication"/>
    <property type="evidence" value="ECO:0007669"/>
    <property type="project" value="UniProtKB-UniRule"/>
</dbReference>
<protein>
    <recommendedName>
        <fullName evidence="1 2">Segregation and condensation protein A</fullName>
    </recommendedName>
</protein>
<dbReference type="RefSeq" id="WP_008488454.1">
    <property type="nucleotide sequence ID" value="NZ_AMRG01000006.1"/>
</dbReference>
<organism evidence="4 5">
    <name type="scientific">Idiomarina xiamenensis 10-D-4</name>
    <dbReference type="NCBI Taxonomy" id="740709"/>
    <lineage>
        <taxon>Bacteria</taxon>
        <taxon>Pseudomonadati</taxon>
        <taxon>Pseudomonadota</taxon>
        <taxon>Gammaproteobacteria</taxon>
        <taxon>Alteromonadales</taxon>
        <taxon>Idiomarinaceae</taxon>
        <taxon>Idiomarina</taxon>
    </lineage>
</organism>
<comment type="caution">
    <text evidence="4">The sequence shown here is derived from an EMBL/GenBank/DDBJ whole genome shotgun (WGS) entry which is preliminary data.</text>
</comment>
<dbReference type="GO" id="GO:0051301">
    <property type="term" value="P:cell division"/>
    <property type="evidence" value="ECO:0007669"/>
    <property type="project" value="UniProtKB-KW"/>
</dbReference>
<feature type="region of interest" description="Disordered" evidence="3">
    <location>
        <begin position="1"/>
        <end position="23"/>
    </location>
</feature>
<keyword evidence="2" id="KW-0132">Cell division</keyword>
<comment type="subcellular location">
    <subcellularLocation>
        <location evidence="2">Cytoplasm</location>
    </subcellularLocation>
    <text evidence="2">Associated with two foci at the outer edges of the nucleoid region in young cells, and at four foci within both cell halves in older cells.</text>
</comment>
<evidence type="ECO:0000313" key="5">
    <source>
        <dbReference type="Proteomes" id="UP000014115"/>
    </source>
</evidence>
<reference evidence="4 5" key="1">
    <citation type="journal article" date="2012" name="J. Bacteriol.">
        <title>Genome Sequence of Idiomarina xiamenensis Type Strain 10-D-4.</title>
        <authorList>
            <person name="Lai Q."/>
            <person name="Wang L."/>
            <person name="Wang W."/>
            <person name="Shao Z."/>
        </authorList>
    </citation>
    <scope>NUCLEOTIDE SEQUENCE [LARGE SCALE GENOMIC DNA]</scope>
    <source>
        <strain evidence="4 5">10-D-4</strain>
    </source>
</reference>
<dbReference type="Pfam" id="PF02616">
    <property type="entry name" value="SMC_ScpA"/>
    <property type="match status" value="1"/>
</dbReference>
<keyword evidence="2" id="KW-0159">Chromosome partition</keyword>
<comment type="similarity">
    <text evidence="2">Belongs to the ScpA family.</text>
</comment>
<keyword evidence="2" id="KW-0963">Cytoplasm</keyword>
<keyword evidence="5" id="KW-1185">Reference proteome</keyword>
<comment type="function">
    <text evidence="2">Participates in chromosomal partition during cell division. May act via the formation of a condensin-like complex containing Smc and ScpB that pull DNA away from mid-cell into both cell halves.</text>
</comment>
<dbReference type="PANTHER" id="PTHR33969">
    <property type="entry name" value="SEGREGATION AND CONDENSATION PROTEIN A"/>
    <property type="match status" value="1"/>
</dbReference>